<sequence>MNNSETLKLKFRRVLPTPVFSILSYIYKVVESINYNVQDNSLLLKALSKKNLSKRNYYEVLLNTHILEKGLSNKEFRSGFGREKIKRLSYELNICRNDSGQQNFPYQSAISVLAEYLKKHNNEKEVRSFFENIFSRKVMNDIDFYSNKNEPISGVNLIKRKELEMKVGSFESIAKSRFSLREYDLKKSINPNDLKWAVDIAKLAPSSCNRQPIKAYCVLSEIKILKIMDRHHGIQTKPQGLFIITAEMSAYPNAKTRSLPYVDGGLFMMALSYALQEKFLGNVILNGCLSRKDELEIKKIIDIEETERIIGFMSFGQMDESMLVCKSSRIPLEETLKFVD</sequence>
<comment type="caution">
    <text evidence="4">The sequence shown here is derived from an EMBL/GenBank/DDBJ whole genome shotgun (WGS) entry which is preliminary data.</text>
</comment>
<dbReference type="RefSeq" id="WP_010745508.1">
    <property type="nucleotide sequence ID" value="NZ_BAAAXM010000052.1"/>
</dbReference>
<dbReference type="InterPro" id="IPR029479">
    <property type="entry name" value="Nitroreductase"/>
</dbReference>
<dbReference type="PANTHER" id="PTHR43673">
    <property type="entry name" value="NAD(P)H NITROREDUCTASE YDGI-RELATED"/>
    <property type="match status" value="1"/>
</dbReference>
<evidence type="ECO:0000256" key="2">
    <source>
        <dbReference type="ARBA" id="ARBA00023002"/>
    </source>
</evidence>
<name>A0AAW8SWQ7_9ENTE</name>
<dbReference type="EMBL" id="JARPXM010000005">
    <property type="protein sequence ID" value="MDT2537926.1"/>
    <property type="molecule type" value="Genomic_DNA"/>
</dbReference>
<reference evidence="4" key="1">
    <citation type="submission" date="2023-03" db="EMBL/GenBank/DDBJ databases">
        <authorList>
            <person name="Shen W."/>
            <person name="Cai J."/>
        </authorList>
    </citation>
    <scope>NUCLEOTIDE SEQUENCE</scope>
    <source>
        <strain evidence="4">B646-2</strain>
    </source>
</reference>
<dbReference type="Proteomes" id="UP001249240">
    <property type="component" value="Unassembled WGS sequence"/>
</dbReference>
<dbReference type="GeneID" id="67040908"/>
<dbReference type="InterPro" id="IPR000415">
    <property type="entry name" value="Nitroreductase-like"/>
</dbReference>
<evidence type="ECO:0000259" key="3">
    <source>
        <dbReference type="Pfam" id="PF00881"/>
    </source>
</evidence>
<dbReference type="Gene3D" id="3.40.109.10">
    <property type="entry name" value="NADH Oxidase"/>
    <property type="match status" value="1"/>
</dbReference>
<gene>
    <name evidence="4" type="ORF">P7D78_07305</name>
</gene>
<dbReference type="SUPFAM" id="SSF55469">
    <property type="entry name" value="FMN-dependent nitroreductase-like"/>
    <property type="match status" value="1"/>
</dbReference>
<comment type="similarity">
    <text evidence="1">Belongs to the nitroreductase family.</text>
</comment>
<proteinExistence type="inferred from homology"/>
<organism evidence="4 5">
    <name type="scientific">Enterococcus raffinosus</name>
    <dbReference type="NCBI Taxonomy" id="71452"/>
    <lineage>
        <taxon>Bacteria</taxon>
        <taxon>Bacillati</taxon>
        <taxon>Bacillota</taxon>
        <taxon>Bacilli</taxon>
        <taxon>Lactobacillales</taxon>
        <taxon>Enterococcaceae</taxon>
        <taxon>Enterococcus</taxon>
    </lineage>
</organism>
<dbReference type="Pfam" id="PF00881">
    <property type="entry name" value="Nitroreductase"/>
    <property type="match status" value="1"/>
</dbReference>
<feature type="domain" description="Nitroreductase" evidence="3">
    <location>
        <begin position="175"/>
        <end position="221"/>
    </location>
</feature>
<dbReference type="AlphaFoldDB" id="A0AAW8SWQ7"/>
<evidence type="ECO:0000256" key="1">
    <source>
        <dbReference type="ARBA" id="ARBA00007118"/>
    </source>
</evidence>
<keyword evidence="2" id="KW-0560">Oxidoreductase</keyword>
<dbReference type="PANTHER" id="PTHR43673:SF10">
    <property type="entry name" value="NADH DEHYDROGENASE_NAD(P)H NITROREDUCTASE XCC3605-RELATED"/>
    <property type="match status" value="1"/>
</dbReference>
<accession>A0AAW8SWQ7</accession>
<evidence type="ECO:0000313" key="5">
    <source>
        <dbReference type="Proteomes" id="UP001249240"/>
    </source>
</evidence>
<evidence type="ECO:0000313" key="4">
    <source>
        <dbReference type="EMBL" id="MDT2537926.1"/>
    </source>
</evidence>
<dbReference type="GO" id="GO:0016491">
    <property type="term" value="F:oxidoreductase activity"/>
    <property type="evidence" value="ECO:0007669"/>
    <property type="project" value="UniProtKB-KW"/>
</dbReference>
<dbReference type="CDD" id="cd02062">
    <property type="entry name" value="Nitro_FMN_reductase"/>
    <property type="match status" value="1"/>
</dbReference>
<protein>
    <submittedName>
        <fullName evidence="4">Nitroreductase family protein</fullName>
    </submittedName>
</protein>